<dbReference type="AlphaFoldDB" id="A0A392RE49"/>
<comment type="caution">
    <text evidence="2">The sequence shown here is derived from an EMBL/GenBank/DDBJ whole genome shotgun (WGS) entry which is preliminary data.</text>
</comment>
<feature type="chain" id="PRO_5017356927" evidence="1">
    <location>
        <begin position="20"/>
        <end position="49"/>
    </location>
</feature>
<keyword evidence="3" id="KW-1185">Reference proteome</keyword>
<sequence>MAATTVLLLLMSITARRRSTWVDQRLGKIDGPVAGLVAESATRRRVKEE</sequence>
<evidence type="ECO:0000313" key="2">
    <source>
        <dbReference type="EMBL" id="MCI34106.1"/>
    </source>
</evidence>
<evidence type="ECO:0000256" key="1">
    <source>
        <dbReference type="SAM" id="SignalP"/>
    </source>
</evidence>
<dbReference type="Proteomes" id="UP000265520">
    <property type="component" value="Unassembled WGS sequence"/>
</dbReference>
<protein>
    <submittedName>
        <fullName evidence="2">Uncharacterized protein</fullName>
    </submittedName>
</protein>
<accession>A0A392RE49</accession>
<keyword evidence="1" id="KW-0732">Signal</keyword>
<dbReference type="EMBL" id="LXQA010210541">
    <property type="protein sequence ID" value="MCI34106.1"/>
    <property type="molecule type" value="Genomic_DNA"/>
</dbReference>
<reference evidence="2 3" key="1">
    <citation type="journal article" date="2018" name="Front. Plant Sci.">
        <title>Red Clover (Trifolium pratense) and Zigzag Clover (T. medium) - A Picture of Genomic Similarities and Differences.</title>
        <authorList>
            <person name="Dluhosova J."/>
            <person name="Istvanek J."/>
            <person name="Nedelnik J."/>
            <person name="Repkova J."/>
        </authorList>
    </citation>
    <scope>NUCLEOTIDE SEQUENCE [LARGE SCALE GENOMIC DNA]</scope>
    <source>
        <strain evidence="3">cv. 10/8</strain>
        <tissue evidence="2">Leaf</tissue>
    </source>
</reference>
<proteinExistence type="predicted"/>
<evidence type="ECO:0000313" key="3">
    <source>
        <dbReference type="Proteomes" id="UP000265520"/>
    </source>
</evidence>
<organism evidence="2 3">
    <name type="scientific">Trifolium medium</name>
    <dbReference type="NCBI Taxonomy" id="97028"/>
    <lineage>
        <taxon>Eukaryota</taxon>
        <taxon>Viridiplantae</taxon>
        <taxon>Streptophyta</taxon>
        <taxon>Embryophyta</taxon>
        <taxon>Tracheophyta</taxon>
        <taxon>Spermatophyta</taxon>
        <taxon>Magnoliopsida</taxon>
        <taxon>eudicotyledons</taxon>
        <taxon>Gunneridae</taxon>
        <taxon>Pentapetalae</taxon>
        <taxon>rosids</taxon>
        <taxon>fabids</taxon>
        <taxon>Fabales</taxon>
        <taxon>Fabaceae</taxon>
        <taxon>Papilionoideae</taxon>
        <taxon>50 kb inversion clade</taxon>
        <taxon>NPAAA clade</taxon>
        <taxon>Hologalegina</taxon>
        <taxon>IRL clade</taxon>
        <taxon>Trifolieae</taxon>
        <taxon>Trifolium</taxon>
    </lineage>
</organism>
<feature type="signal peptide" evidence="1">
    <location>
        <begin position="1"/>
        <end position="19"/>
    </location>
</feature>
<name>A0A392RE49_9FABA</name>